<name>A0A090R7K0_9GAMM</name>
<evidence type="ECO:0000313" key="1">
    <source>
        <dbReference type="EMBL" id="GAL03597.1"/>
    </source>
</evidence>
<evidence type="ECO:0000313" key="2">
    <source>
        <dbReference type="Proteomes" id="UP000029227"/>
    </source>
</evidence>
<dbReference type="Proteomes" id="UP000029227">
    <property type="component" value="Unassembled WGS sequence"/>
</dbReference>
<gene>
    <name evidence="1" type="ORF">JCM19237_6491</name>
</gene>
<dbReference type="EMBL" id="BBMN01000002">
    <property type="protein sequence ID" value="GAL03597.1"/>
    <property type="molecule type" value="Genomic_DNA"/>
</dbReference>
<dbReference type="AlphaFoldDB" id="A0A090R7K0"/>
<sequence>MGIQQTSEARFEEAANLVFADEDKDVATRENDRSKEA</sequence>
<protein>
    <submittedName>
        <fullName evidence="1">Uncharacterized protein</fullName>
    </submittedName>
</protein>
<dbReference type="STRING" id="754436.JCM19237_6491"/>
<comment type="caution">
    <text evidence="1">The sequence shown here is derived from an EMBL/GenBank/DDBJ whole genome shotgun (WGS) entry which is preliminary data.</text>
</comment>
<proteinExistence type="predicted"/>
<accession>A0A090R7K0</accession>
<organism evidence="1 2">
    <name type="scientific">Photobacterium aphoticum</name>
    <dbReference type="NCBI Taxonomy" id="754436"/>
    <lineage>
        <taxon>Bacteria</taxon>
        <taxon>Pseudomonadati</taxon>
        <taxon>Pseudomonadota</taxon>
        <taxon>Gammaproteobacteria</taxon>
        <taxon>Vibrionales</taxon>
        <taxon>Vibrionaceae</taxon>
        <taxon>Photobacterium</taxon>
    </lineage>
</organism>
<reference evidence="1 2" key="1">
    <citation type="journal article" date="2014" name="Genome Announc.">
        <title>Draft Genome Sequences of Two Vibrionaceae Species, Vibrio ponticus C121 and Photobacterium aphoticum C119, Isolated as Coral Reef Microbiota.</title>
        <authorList>
            <person name="Al-saari N."/>
            <person name="Meirelles P.M."/>
            <person name="Mino S."/>
            <person name="Suda W."/>
            <person name="Oshima K."/>
            <person name="Hattori M."/>
            <person name="Ohkuma M."/>
            <person name="Thompson F.L."/>
            <person name="Gomez-Gil B."/>
            <person name="Sawabe T."/>
            <person name="Sawabe T."/>
        </authorList>
    </citation>
    <scope>NUCLEOTIDE SEQUENCE [LARGE SCALE GENOMIC DNA]</scope>
    <source>
        <strain evidence="1 2">JCM 19237</strain>
    </source>
</reference>